<organism evidence="1 2">
    <name type="scientific">Setaria italica</name>
    <name type="common">Foxtail millet</name>
    <name type="synonym">Panicum italicum</name>
    <dbReference type="NCBI Taxonomy" id="4555"/>
    <lineage>
        <taxon>Eukaryota</taxon>
        <taxon>Viridiplantae</taxon>
        <taxon>Streptophyta</taxon>
        <taxon>Embryophyta</taxon>
        <taxon>Tracheophyta</taxon>
        <taxon>Spermatophyta</taxon>
        <taxon>Magnoliopsida</taxon>
        <taxon>Liliopsida</taxon>
        <taxon>Poales</taxon>
        <taxon>Poaceae</taxon>
        <taxon>PACMAD clade</taxon>
        <taxon>Panicoideae</taxon>
        <taxon>Panicodae</taxon>
        <taxon>Paniceae</taxon>
        <taxon>Cenchrinae</taxon>
        <taxon>Setaria</taxon>
    </lineage>
</organism>
<reference evidence="1" key="2">
    <citation type="submission" date="2018-08" db="UniProtKB">
        <authorList>
            <consortium name="EnsemblPlants"/>
        </authorList>
    </citation>
    <scope>IDENTIFICATION</scope>
    <source>
        <strain evidence="1">Yugu1</strain>
    </source>
</reference>
<dbReference type="Gramene" id="KQL31269">
    <property type="protein sequence ID" value="KQL31269"/>
    <property type="gene ID" value="SETIT_020452mg"/>
</dbReference>
<keyword evidence="2" id="KW-1185">Reference proteome</keyword>
<evidence type="ECO:0000313" key="1">
    <source>
        <dbReference type="EnsemblPlants" id="KQL31269"/>
    </source>
</evidence>
<dbReference type="AlphaFoldDB" id="K3Z1N4"/>
<evidence type="ECO:0000313" key="2">
    <source>
        <dbReference type="Proteomes" id="UP000004995"/>
    </source>
</evidence>
<sequence>MLYTRMLSLDNFNLYPCIFIPSPYHDTNRGPEMNEAYHQACAL</sequence>
<dbReference type="Proteomes" id="UP000004995">
    <property type="component" value="Unassembled WGS sequence"/>
</dbReference>
<accession>K3Z1N4</accession>
<proteinExistence type="predicted"/>
<dbReference type="EnsemblPlants" id="KQL31269">
    <property type="protein sequence ID" value="KQL31269"/>
    <property type="gene ID" value="SETIT_020452mg"/>
</dbReference>
<dbReference type="EMBL" id="AGNK02000526">
    <property type="status" value="NOT_ANNOTATED_CDS"/>
    <property type="molecule type" value="Genomic_DNA"/>
</dbReference>
<dbReference type="HOGENOM" id="CLU_3243077_0_0_1"/>
<reference evidence="2" key="1">
    <citation type="journal article" date="2012" name="Nat. Biotechnol.">
        <title>Reference genome sequence of the model plant Setaria.</title>
        <authorList>
            <person name="Bennetzen J.L."/>
            <person name="Schmutz J."/>
            <person name="Wang H."/>
            <person name="Percifield R."/>
            <person name="Hawkins J."/>
            <person name="Pontaroli A.C."/>
            <person name="Estep M."/>
            <person name="Feng L."/>
            <person name="Vaughn J.N."/>
            <person name="Grimwood J."/>
            <person name="Jenkins J."/>
            <person name="Barry K."/>
            <person name="Lindquist E."/>
            <person name="Hellsten U."/>
            <person name="Deshpande S."/>
            <person name="Wang X."/>
            <person name="Wu X."/>
            <person name="Mitros T."/>
            <person name="Triplett J."/>
            <person name="Yang X."/>
            <person name="Ye C.Y."/>
            <person name="Mauro-Herrera M."/>
            <person name="Wang L."/>
            <person name="Li P."/>
            <person name="Sharma M."/>
            <person name="Sharma R."/>
            <person name="Ronald P.C."/>
            <person name="Panaud O."/>
            <person name="Kellogg E.A."/>
            <person name="Brutnell T.P."/>
            <person name="Doust A.N."/>
            <person name="Tuskan G.A."/>
            <person name="Rokhsar D."/>
            <person name="Devos K.M."/>
        </authorList>
    </citation>
    <scope>NUCLEOTIDE SEQUENCE [LARGE SCALE GENOMIC DNA]</scope>
    <source>
        <strain evidence="2">cv. Yugu1</strain>
    </source>
</reference>
<protein>
    <submittedName>
        <fullName evidence="1">Uncharacterized protein</fullName>
    </submittedName>
</protein>
<dbReference type="InParanoid" id="K3Z1N4"/>
<name>K3Z1N4_SETIT</name>